<evidence type="ECO:0000313" key="2">
    <source>
        <dbReference type="Proteomes" id="UP000601435"/>
    </source>
</evidence>
<reference evidence="1" key="1">
    <citation type="submission" date="2021-02" db="EMBL/GenBank/DDBJ databases">
        <authorList>
            <person name="Dougan E. K."/>
            <person name="Rhodes N."/>
            <person name="Thang M."/>
            <person name="Chan C."/>
        </authorList>
    </citation>
    <scope>NUCLEOTIDE SEQUENCE</scope>
</reference>
<accession>A0A812LFW9</accession>
<proteinExistence type="predicted"/>
<gene>
    <name evidence="1" type="primary">rbcL</name>
    <name evidence="1" type="ORF">SNEC2469_LOCUS4536</name>
</gene>
<name>A0A812LFW9_9DINO</name>
<keyword evidence="2" id="KW-1185">Reference proteome</keyword>
<sequence length="253" mass="28080">MIKETDEGKLSSTKHTTDAPNEMTACDKYITFPFRVHTNILSCGKVEHDASGMKHIIHTDIMRLGKVEGDASDENFAVMQKDGEAKGPCCHEREGMKQTIGIHTDRMGFGKVEGDVLDEDFAVMQKVEGDALDENFAVMQTDVVEGDASDENFAVMQKDVEAKGPYCHEREGMKQTTGILTDTMRFGEVEGDASDKNFAVMQKDGEAKGPYCHEWEGMKQTTGIHTDRMSFGQVDVEQKLFGGGPHHDEQCFN</sequence>
<protein>
    <submittedName>
        <fullName evidence="1">RbcL protein</fullName>
    </submittedName>
</protein>
<dbReference type="AlphaFoldDB" id="A0A812LFW9"/>
<dbReference type="Proteomes" id="UP000601435">
    <property type="component" value="Unassembled WGS sequence"/>
</dbReference>
<organism evidence="1 2">
    <name type="scientific">Symbiodinium necroappetens</name>
    <dbReference type="NCBI Taxonomy" id="1628268"/>
    <lineage>
        <taxon>Eukaryota</taxon>
        <taxon>Sar</taxon>
        <taxon>Alveolata</taxon>
        <taxon>Dinophyceae</taxon>
        <taxon>Suessiales</taxon>
        <taxon>Symbiodiniaceae</taxon>
        <taxon>Symbiodinium</taxon>
    </lineage>
</organism>
<evidence type="ECO:0000313" key="1">
    <source>
        <dbReference type="EMBL" id="CAE7242763.1"/>
    </source>
</evidence>
<comment type="caution">
    <text evidence="1">The sequence shown here is derived from an EMBL/GenBank/DDBJ whole genome shotgun (WGS) entry which is preliminary data.</text>
</comment>
<dbReference type="EMBL" id="CAJNJA010009065">
    <property type="protein sequence ID" value="CAE7242763.1"/>
    <property type="molecule type" value="Genomic_DNA"/>
</dbReference>
<dbReference type="OrthoDB" id="419565at2759"/>